<evidence type="ECO:0000313" key="1">
    <source>
        <dbReference type="EMBL" id="NIJ63724.1"/>
    </source>
</evidence>
<gene>
    <name evidence="1" type="ORF">FHR20_000655</name>
</gene>
<accession>A0A7X5UWT1</accession>
<dbReference type="RefSeq" id="WP_167298195.1">
    <property type="nucleotide sequence ID" value="NZ_CP170557.1"/>
</dbReference>
<dbReference type="Proteomes" id="UP000564677">
    <property type="component" value="Unassembled WGS sequence"/>
</dbReference>
<proteinExistence type="predicted"/>
<protein>
    <submittedName>
        <fullName evidence="1">Uncharacterized protein</fullName>
    </submittedName>
</protein>
<dbReference type="Pfam" id="PF20301">
    <property type="entry name" value="pNTSase1"/>
    <property type="match status" value="1"/>
</dbReference>
<dbReference type="EMBL" id="JAASQV010000001">
    <property type="protein sequence ID" value="NIJ63724.1"/>
    <property type="molecule type" value="Genomic_DNA"/>
</dbReference>
<evidence type="ECO:0000313" key="2">
    <source>
        <dbReference type="Proteomes" id="UP000564677"/>
    </source>
</evidence>
<organism evidence="1 2">
    <name type="scientific">Sphingomonas leidyi</name>
    <dbReference type="NCBI Taxonomy" id="68569"/>
    <lineage>
        <taxon>Bacteria</taxon>
        <taxon>Pseudomonadati</taxon>
        <taxon>Pseudomonadota</taxon>
        <taxon>Alphaproteobacteria</taxon>
        <taxon>Sphingomonadales</taxon>
        <taxon>Sphingomonadaceae</taxon>
        <taxon>Sphingomonas</taxon>
    </lineage>
</organism>
<keyword evidence="2" id="KW-1185">Reference proteome</keyword>
<reference evidence="1 2" key="1">
    <citation type="submission" date="2020-03" db="EMBL/GenBank/DDBJ databases">
        <title>Genomic Encyclopedia of Type Strains, Phase IV (KMG-IV): sequencing the most valuable type-strain genomes for metagenomic binning, comparative biology and taxonomic classification.</title>
        <authorList>
            <person name="Goeker M."/>
        </authorList>
    </citation>
    <scope>NUCLEOTIDE SEQUENCE [LARGE SCALE GENOMIC DNA]</scope>
    <source>
        <strain evidence="1 2">DSM 4733</strain>
    </source>
</reference>
<sequence length="201" mass="22031">MNFFELPEGDPESDIAHVKKISIQLEAITGKDGAIAPVVQALQFVPQYYDDGEDGAGAHVGANPEAIQAAISGFIGRNPPATEPVGGPLDFGLVYKCYVVIRLEGQFWEFARENAVTTKQQHANARYYNLRTHSRDSDGRISAVSFCARTPLRLWDQGGTGVKHGFNLHVDFVERARDGSVIRRLPVIIDPDVENRGNGGR</sequence>
<comment type="caution">
    <text evidence="1">The sequence shown here is derived from an EMBL/GenBank/DDBJ whole genome shotgun (WGS) entry which is preliminary data.</text>
</comment>
<dbReference type="InterPro" id="IPR046875">
    <property type="entry name" value="Pred_NTSase1"/>
</dbReference>
<dbReference type="AlphaFoldDB" id="A0A7X5UWT1"/>
<name>A0A7X5UWT1_9SPHN</name>